<name>A0A0G4GCB2_9ALVE</name>
<dbReference type="AlphaFoldDB" id="A0A0G4GCB2"/>
<feature type="region of interest" description="Disordered" evidence="1">
    <location>
        <begin position="33"/>
        <end position="55"/>
    </location>
</feature>
<evidence type="ECO:0000313" key="2">
    <source>
        <dbReference type="EMBL" id="CEM26938.1"/>
    </source>
</evidence>
<proteinExistence type="predicted"/>
<organism evidence="2">
    <name type="scientific">Chromera velia CCMP2878</name>
    <dbReference type="NCBI Taxonomy" id="1169474"/>
    <lineage>
        <taxon>Eukaryota</taxon>
        <taxon>Sar</taxon>
        <taxon>Alveolata</taxon>
        <taxon>Colpodellida</taxon>
        <taxon>Chromeraceae</taxon>
        <taxon>Chromera</taxon>
    </lineage>
</organism>
<feature type="compositionally biased region" description="Basic residues" evidence="1">
    <location>
        <begin position="281"/>
        <end position="293"/>
    </location>
</feature>
<protein>
    <submittedName>
        <fullName evidence="2">Uncharacterized protein</fullName>
    </submittedName>
</protein>
<feature type="compositionally biased region" description="Basic and acidic residues" evidence="1">
    <location>
        <begin position="265"/>
        <end position="276"/>
    </location>
</feature>
<accession>A0A0G4GCB2</accession>
<evidence type="ECO:0000256" key="1">
    <source>
        <dbReference type="SAM" id="MobiDB-lite"/>
    </source>
</evidence>
<sequence>MAGVNPLTDPFNDLVELLDLQTVVQTGSAASGTANIQTGEQGSSSSSASASASAASGVRRGQTDWIPQWTSGEAFKKFATEVVLKAQTYLSPSVYPDETERNRQWDLTVLHAVEKSDPYDAAGEDKVMTLIRRKISGPQLLLKLFRQYCSHAVEERDNAAAIFLYMKRKNREQLWVVVERFVSNENKAILEGYTPDEQTKRVILKRCLSEEEWKKFFAEASKNTNKSIQDLTFADMKPFIDKQCEAEKSQTAENLHQQAPARPAGDGKEKSKKAEQGKGGGKGKGKGRGKKQQQQHDGEKEKKSEKSEKSKKSSEDGGSGKKAGE</sequence>
<dbReference type="PhylomeDB" id="A0A0G4GCB2"/>
<feature type="compositionally biased region" description="Basic and acidic residues" evidence="1">
    <location>
        <begin position="294"/>
        <end position="325"/>
    </location>
</feature>
<dbReference type="VEuPathDB" id="CryptoDB:Cvel_21276"/>
<gene>
    <name evidence="2" type="ORF">Cvel_21276</name>
</gene>
<feature type="compositionally biased region" description="Polar residues" evidence="1">
    <location>
        <begin position="33"/>
        <end position="42"/>
    </location>
</feature>
<dbReference type="EMBL" id="CDMZ01001082">
    <property type="protein sequence ID" value="CEM26938.1"/>
    <property type="molecule type" value="Genomic_DNA"/>
</dbReference>
<feature type="compositionally biased region" description="Low complexity" evidence="1">
    <location>
        <begin position="43"/>
        <end position="55"/>
    </location>
</feature>
<reference evidence="2" key="1">
    <citation type="submission" date="2014-11" db="EMBL/GenBank/DDBJ databases">
        <authorList>
            <person name="Otto D Thomas"/>
            <person name="Naeem Raeece"/>
        </authorList>
    </citation>
    <scope>NUCLEOTIDE SEQUENCE</scope>
</reference>
<feature type="region of interest" description="Disordered" evidence="1">
    <location>
        <begin position="247"/>
        <end position="325"/>
    </location>
</feature>